<name>A0A251U6W8_HELAN</name>
<dbReference type="EMBL" id="CM007897">
    <property type="protein sequence ID" value="OTG18522.1"/>
    <property type="molecule type" value="Genomic_DNA"/>
</dbReference>
<evidence type="ECO:0000313" key="4">
    <source>
        <dbReference type="EMBL" id="OTG18522.1"/>
    </source>
</evidence>
<sequence>MRWTPELHESFVEASTSWVAVDVRATPKGVLKLMNVDGLTIYHVKSHLQKYRTARYKPELSEGNKLLKTEPFKNIYYI</sequence>
<evidence type="ECO:0000256" key="3">
    <source>
        <dbReference type="ARBA" id="ARBA00023242"/>
    </source>
</evidence>
<dbReference type="InterPro" id="IPR006447">
    <property type="entry name" value="Myb_dom_plants"/>
</dbReference>
<evidence type="ECO:0000256" key="2">
    <source>
        <dbReference type="ARBA" id="ARBA00023163"/>
    </source>
</evidence>
<keyword evidence="2" id="KW-0804">Transcription</keyword>
<dbReference type="Gene3D" id="1.10.10.60">
    <property type="entry name" value="Homeodomain-like"/>
    <property type="match status" value="1"/>
</dbReference>
<evidence type="ECO:0000256" key="1">
    <source>
        <dbReference type="ARBA" id="ARBA00023015"/>
    </source>
</evidence>
<dbReference type="SUPFAM" id="SSF46689">
    <property type="entry name" value="Homeodomain-like"/>
    <property type="match status" value="1"/>
</dbReference>
<evidence type="ECO:0000313" key="5">
    <source>
        <dbReference type="Proteomes" id="UP000215914"/>
    </source>
</evidence>
<proteinExistence type="predicted"/>
<dbReference type="GO" id="GO:0003677">
    <property type="term" value="F:DNA binding"/>
    <property type="evidence" value="ECO:0007669"/>
    <property type="project" value="UniProtKB-KW"/>
</dbReference>
<dbReference type="InterPro" id="IPR009057">
    <property type="entry name" value="Homeodomain-like_sf"/>
</dbReference>
<dbReference type="InParanoid" id="A0A251U6W8"/>
<dbReference type="AlphaFoldDB" id="A0A251U6W8"/>
<dbReference type="PANTHER" id="PTHR31499">
    <property type="entry name" value="MYB FAMILY TRANSCRIPTION FACTOR PHL11"/>
    <property type="match status" value="1"/>
</dbReference>
<keyword evidence="3" id="KW-0539">Nucleus</keyword>
<organism evidence="4 5">
    <name type="scientific">Helianthus annuus</name>
    <name type="common">Common sunflower</name>
    <dbReference type="NCBI Taxonomy" id="4232"/>
    <lineage>
        <taxon>Eukaryota</taxon>
        <taxon>Viridiplantae</taxon>
        <taxon>Streptophyta</taxon>
        <taxon>Embryophyta</taxon>
        <taxon>Tracheophyta</taxon>
        <taxon>Spermatophyta</taxon>
        <taxon>Magnoliopsida</taxon>
        <taxon>eudicotyledons</taxon>
        <taxon>Gunneridae</taxon>
        <taxon>Pentapetalae</taxon>
        <taxon>asterids</taxon>
        <taxon>campanulids</taxon>
        <taxon>Asterales</taxon>
        <taxon>Asteraceae</taxon>
        <taxon>Asteroideae</taxon>
        <taxon>Heliantheae alliance</taxon>
        <taxon>Heliantheae</taxon>
        <taxon>Helianthus</taxon>
    </lineage>
</organism>
<dbReference type="InterPro" id="IPR046955">
    <property type="entry name" value="PHR1-like"/>
</dbReference>
<gene>
    <name evidence="4" type="ORF">HannXRQ_Chr08g0224001</name>
</gene>
<keyword evidence="5" id="KW-1185">Reference proteome</keyword>
<keyword evidence="1" id="KW-0805">Transcription regulation</keyword>
<keyword evidence="4" id="KW-0371">Homeobox</keyword>
<reference evidence="5" key="1">
    <citation type="journal article" date="2017" name="Nature">
        <title>The sunflower genome provides insights into oil metabolism, flowering and Asterid evolution.</title>
        <authorList>
            <person name="Badouin H."/>
            <person name="Gouzy J."/>
            <person name="Grassa C.J."/>
            <person name="Murat F."/>
            <person name="Staton S.E."/>
            <person name="Cottret L."/>
            <person name="Lelandais-Briere C."/>
            <person name="Owens G.L."/>
            <person name="Carrere S."/>
            <person name="Mayjonade B."/>
            <person name="Legrand L."/>
            <person name="Gill N."/>
            <person name="Kane N.C."/>
            <person name="Bowers J.E."/>
            <person name="Hubner S."/>
            <person name="Bellec A."/>
            <person name="Berard A."/>
            <person name="Berges H."/>
            <person name="Blanchet N."/>
            <person name="Boniface M.C."/>
            <person name="Brunel D."/>
            <person name="Catrice O."/>
            <person name="Chaidir N."/>
            <person name="Claudel C."/>
            <person name="Donnadieu C."/>
            <person name="Faraut T."/>
            <person name="Fievet G."/>
            <person name="Helmstetter N."/>
            <person name="King M."/>
            <person name="Knapp S.J."/>
            <person name="Lai Z."/>
            <person name="Le Paslier M.C."/>
            <person name="Lippi Y."/>
            <person name="Lorenzon L."/>
            <person name="Mandel J.R."/>
            <person name="Marage G."/>
            <person name="Marchand G."/>
            <person name="Marquand E."/>
            <person name="Bret-Mestries E."/>
            <person name="Morien E."/>
            <person name="Nambeesan S."/>
            <person name="Nguyen T."/>
            <person name="Pegot-Espagnet P."/>
            <person name="Pouilly N."/>
            <person name="Raftis F."/>
            <person name="Sallet E."/>
            <person name="Schiex T."/>
            <person name="Thomas J."/>
            <person name="Vandecasteele C."/>
            <person name="Vares D."/>
            <person name="Vear F."/>
            <person name="Vautrin S."/>
            <person name="Crespi M."/>
            <person name="Mangin B."/>
            <person name="Burke J.M."/>
            <person name="Salse J."/>
            <person name="Munos S."/>
            <person name="Vincourt P."/>
            <person name="Rieseberg L.H."/>
            <person name="Langlade N.B."/>
        </authorList>
    </citation>
    <scope>NUCLEOTIDE SEQUENCE [LARGE SCALE GENOMIC DNA]</scope>
    <source>
        <strain evidence="5">cv. SF193</strain>
    </source>
</reference>
<dbReference type="GO" id="GO:0003700">
    <property type="term" value="F:DNA-binding transcription factor activity"/>
    <property type="evidence" value="ECO:0007669"/>
    <property type="project" value="InterPro"/>
</dbReference>
<keyword evidence="4" id="KW-0238">DNA-binding</keyword>
<dbReference type="STRING" id="4232.A0A251U6W8"/>
<accession>A0A251U6W8</accession>
<protein>
    <submittedName>
        <fullName evidence="4">Putative myb domain, plant, Homeodomain-like protein</fullName>
    </submittedName>
</protein>
<dbReference type="PANTHER" id="PTHR31499:SF80">
    <property type="entry name" value="HTH MYB-TYPE DOMAIN-CONTAINING PROTEIN"/>
    <property type="match status" value="1"/>
</dbReference>
<dbReference type="Proteomes" id="UP000215914">
    <property type="component" value="Chromosome 8"/>
</dbReference>
<dbReference type="NCBIfam" id="TIGR01557">
    <property type="entry name" value="myb_SHAQKYF"/>
    <property type="match status" value="1"/>
</dbReference>
<dbReference type="OMA" id="HEAFMEA"/>